<keyword evidence="5" id="KW-0256">Endoplasmic reticulum</keyword>
<organism evidence="14 15">
    <name type="scientific">Spodoptera exigua</name>
    <name type="common">Beet armyworm</name>
    <name type="synonym">Noctua fulgens</name>
    <dbReference type="NCBI Taxonomy" id="7107"/>
    <lineage>
        <taxon>Eukaryota</taxon>
        <taxon>Metazoa</taxon>
        <taxon>Ecdysozoa</taxon>
        <taxon>Arthropoda</taxon>
        <taxon>Hexapoda</taxon>
        <taxon>Insecta</taxon>
        <taxon>Pterygota</taxon>
        <taxon>Neoptera</taxon>
        <taxon>Endopterygota</taxon>
        <taxon>Lepidoptera</taxon>
        <taxon>Glossata</taxon>
        <taxon>Ditrysia</taxon>
        <taxon>Noctuoidea</taxon>
        <taxon>Noctuidae</taxon>
        <taxon>Amphipyrinae</taxon>
        <taxon>Spodoptera</taxon>
    </lineage>
</organism>
<protein>
    <recommendedName>
        <fullName evidence="13">GB1/RHD3-type G domain-containing protein</fullName>
    </recommendedName>
</protein>
<feature type="domain" description="GB1/RHD3-type G" evidence="13">
    <location>
        <begin position="39"/>
        <end position="294"/>
    </location>
</feature>
<comment type="similarity">
    <text evidence="11">Belongs to the TRAFAC class dynamin-like GTPase superfamily. GB1/RHD3 GTPase family.</text>
</comment>
<dbReference type="InterPro" id="IPR036543">
    <property type="entry name" value="Guanylate-bd_C_sf"/>
</dbReference>
<dbReference type="GO" id="GO:0005789">
    <property type="term" value="C:endoplasmic reticulum membrane"/>
    <property type="evidence" value="ECO:0007669"/>
    <property type="project" value="UniProtKB-SubCell"/>
</dbReference>
<proteinExistence type="inferred from homology"/>
<keyword evidence="3" id="KW-0547">Nucleotide-binding</keyword>
<evidence type="ECO:0000256" key="4">
    <source>
        <dbReference type="ARBA" id="ARBA00022801"/>
    </source>
</evidence>
<keyword evidence="4" id="KW-0378">Hydrolase</keyword>
<evidence type="ECO:0000256" key="7">
    <source>
        <dbReference type="ARBA" id="ARBA00022989"/>
    </source>
</evidence>
<comment type="caution">
    <text evidence="14">The sequence shown here is derived from an EMBL/GenBank/DDBJ whole genome shotgun (WGS) entry which is preliminary data.</text>
</comment>
<accession>A0A922MTA0</accession>
<feature type="transmembrane region" description="Helical" evidence="12">
    <location>
        <begin position="434"/>
        <end position="455"/>
    </location>
</feature>
<dbReference type="InterPro" id="IPR003191">
    <property type="entry name" value="Guanylate-bd/ATL_C"/>
</dbReference>
<comment type="subcellular location">
    <subcellularLocation>
        <location evidence="1">Endoplasmic reticulum membrane</location>
        <topology evidence="1">Multi-pass membrane protein</topology>
    </subcellularLocation>
</comment>
<dbReference type="PROSITE" id="PS51715">
    <property type="entry name" value="G_GB1_RHD3"/>
    <property type="match status" value="1"/>
</dbReference>
<keyword evidence="8" id="KW-0342">GTP-binding</keyword>
<evidence type="ECO:0000256" key="1">
    <source>
        <dbReference type="ARBA" id="ARBA00004477"/>
    </source>
</evidence>
<dbReference type="SUPFAM" id="SSF52540">
    <property type="entry name" value="P-loop containing nucleoside triphosphate hydrolases"/>
    <property type="match status" value="1"/>
</dbReference>
<dbReference type="PANTHER" id="PTHR10751">
    <property type="entry name" value="GUANYLATE BINDING PROTEIN"/>
    <property type="match status" value="1"/>
</dbReference>
<evidence type="ECO:0000256" key="5">
    <source>
        <dbReference type="ARBA" id="ARBA00022824"/>
    </source>
</evidence>
<sequence length="545" mass="61254">MNRFCGPHGVQVVNTGADHTFTLDEDVLKELLLQDDIKDRPVVVLSVAGAFRKGKSFLLDFFLRYLNHKYGSDGGMDWLGGDEEPLRGFNWRGGSERDTTGILMWLLYSRNKKCLLLNLCRYISSRSVFPDCVESVFVKKQNYCFQVAIILLDTQGAFDSESTVRDCATIFALSTMLFTEYGRLALEDSGRTPFQRLQFLVRDWSFPYEAPYGAEGGRAILQRRLKVSSNQHPELQSLRKHITSCFSEIACFLMPHPGIRVATSQDFDGRVKDIEMEFKCSLQQLVPMLLAPQNLVPKLINGQKVRAKDLLQYFKSYMNIYKGNELPEPKSMLVATAEANNLTAVAEAKELYTKLMEEVCGGAKPYLQTQLLEAEHSRIKDKALHSFHSKRKMGGDEFSQSYFTQLIQDLDEQFNQFRAQNESKNIFKAARTPSVFCALALVFYVLSGVFGLVGLYPLANLANLTMGIALLTLVLWAYIRYSGEMREIGVTIDDIANLLWENFMKPTYQACIEKGMEHAAAAAAERALGGVGGAAPAHNGKHKLL</sequence>
<dbReference type="Proteomes" id="UP000814243">
    <property type="component" value="Unassembled WGS sequence"/>
</dbReference>
<name>A0A922MTA0_SPOEX</name>
<keyword evidence="2 12" id="KW-0812">Transmembrane</keyword>
<evidence type="ECO:0000256" key="10">
    <source>
        <dbReference type="ARBA" id="ARBA00049117"/>
    </source>
</evidence>
<evidence type="ECO:0000256" key="9">
    <source>
        <dbReference type="ARBA" id="ARBA00023136"/>
    </source>
</evidence>
<gene>
    <name evidence="14" type="ORF">HF086_009658</name>
</gene>
<dbReference type="AlphaFoldDB" id="A0A922MTA0"/>
<dbReference type="InterPro" id="IPR030386">
    <property type="entry name" value="G_GB1_RHD3_dom"/>
</dbReference>
<keyword evidence="7 12" id="KW-1133">Transmembrane helix</keyword>
<keyword evidence="6" id="KW-0460">Magnesium</keyword>
<evidence type="ECO:0000256" key="12">
    <source>
        <dbReference type="SAM" id="Phobius"/>
    </source>
</evidence>
<keyword evidence="9 12" id="KW-0472">Membrane</keyword>
<dbReference type="Gene3D" id="1.20.58.420">
    <property type="entry name" value="AHSP"/>
    <property type="match status" value="1"/>
</dbReference>
<dbReference type="InterPro" id="IPR015894">
    <property type="entry name" value="Guanylate-bd_N"/>
</dbReference>
<dbReference type="EMBL" id="JACEFF010000192">
    <property type="protein sequence ID" value="KAH9642294.1"/>
    <property type="molecule type" value="Genomic_DNA"/>
</dbReference>
<evidence type="ECO:0000256" key="6">
    <source>
        <dbReference type="ARBA" id="ARBA00022842"/>
    </source>
</evidence>
<dbReference type="GO" id="GO:0005525">
    <property type="term" value="F:GTP binding"/>
    <property type="evidence" value="ECO:0007669"/>
    <property type="project" value="UniProtKB-KW"/>
</dbReference>
<dbReference type="Pfam" id="PF02263">
    <property type="entry name" value="GBP"/>
    <property type="match status" value="3"/>
</dbReference>
<evidence type="ECO:0000256" key="8">
    <source>
        <dbReference type="ARBA" id="ARBA00023134"/>
    </source>
</evidence>
<evidence type="ECO:0000313" key="14">
    <source>
        <dbReference type="EMBL" id="KAH9642294.1"/>
    </source>
</evidence>
<dbReference type="Gene3D" id="3.40.50.300">
    <property type="entry name" value="P-loop containing nucleotide triphosphate hydrolases"/>
    <property type="match status" value="2"/>
</dbReference>
<dbReference type="Pfam" id="PF02841">
    <property type="entry name" value="GBP_C"/>
    <property type="match status" value="1"/>
</dbReference>
<reference evidence="14" key="1">
    <citation type="journal article" date="2021" name="G3 (Bethesda)">
        <title>Genome and transcriptome analysis of the beet armyworm Spodoptera exigua reveals targets for pest control. .</title>
        <authorList>
            <person name="Simon S."/>
            <person name="Breeschoten T."/>
            <person name="Jansen H.J."/>
            <person name="Dirks R.P."/>
            <person name="Schranz M.E."/>
            <person name="Ros V.I.D."/>
        </authorList>
    </citation>
    <scope>NUCLEOTIDE SEQUENCE</scope>
    <source>
        <strain evidence="14">TB_SE_WUR_2020</strain>
    </source>
</reference>
<dbReference type="GO" id="GO:0003924">
    <property type="term" value="F:GTPase activity"/>
    <property type="evidence" value="ECO:0007669"/>
    <property type="project" value="InterPro"/>
</dbReference>
<dbReference type="SUPFAM" id="SSF48340">
    <property type="entry name" value="Interferon-induced guanylate-binding protein 1 (GBP1), C-terminal domain"/>
    <property type="match status" value="1"/>
</dbReference>
<dbReference type="FunFam" id="1.20.58.420:FF:000001">
    <property type="entry name" value="Atlastin-1 isoform 1"/>
    <property type="match status" value="1"/>
</dbReference>
<evidence type="ECO:0000256" key="2">
    <source>
        <dbReference type="ARBA" id="ARBA00022692"/>
    </source>
</evidence>
<dbReference type="InterPro" id="IPR027417">
    <property type="entry name" value="P-loop_NTPase"/>
</dbReference>
<evidence type="ECO:0000256" key="11">
    <source>
        <dbReference type="PROSITE-ProRule" id="PRU01052"/>
    </source>
</evidence>
<comment type="catalytic activity">
    <reaction evidence="10">
        <text>GTP + H2O = GDP + phosphate + H(+)</text>
        <dbReference type="Rhea" id="RHEA:19669"/>
        <dbReference type="ChEBI" id="CHEBI:15377"/>
        <dbReference type="ChEBI" id="CHEBI:15378"/>
        <dbReference type="ChEBI" id="CHEBI:37565"/>
        <dbReference type="ChEBI" id="CHEBI:43474"/>
        <dbReference type="ChEBI" id="CHEBI:58189"/>
    </reaction>
    <physiologicalReaction direction="left-to-right" evidence="10">
        <dbReference type="Rhea" id="RHEA:19670"/>
    </physiologicalReaction>
</comment>
<evidence type="ECO:0000256" key="3">
    <source>
        <dbReference type="ARBA" id="ARBA00022741"/>
    </source>
</evidence>
<evidence type="ECO:0000313" key="15">
    <source>
        <dbReference type="Proteomes" id="UP000814243"/>
    </source>
</evidence>
<feature type="transmembrane region" description="Helical" evidence="12">
    <location>
        <begin position="461"/>
        <end position="479"/>
    </location>
</feature>
<evidence type="ECO:0000259" key="13">
    <source>
        <dbReference type="PROSITE" id="PS51715"/>
    </source>
</evidence>